<comment type="similarity">
    <text evidence="1">Belongs to the short-chain dehydrogenases/reductases (SDR) family.</text>
</comment>
<dbReference type="RefSeq" id="WP_056674202.1">
    <property type="nucleotide sequence ID" value="NZ_QAOG01000005.1"/>
</dbReference>
<dbReference type="InterPro" id="IPR036291">
    <property type="entry name" value="NAD(P)-bd_dom_sf"/>
</dbReference>
<dbReference type="FunFam" id="3.40.50.720:FF:000084">
    <property type="entry name" value="Short-chain dehydrogenase reductase"/>
    <property type="match status" value="1"/>
</dbReference>
<dbReference type="Proteomes" id="UP000244189">
    <property type="component" value="Unassembled WGS sequence"/>
</dbReference>
<dbReference type="CDD" id="cd05233">
    <property type="entry name" value="SDR_c"/>
    <property type="match status" value="1"/>
</dbReference>
<dbReference type="GO" id="GO:0016616">
    <property type="term" value="F:oxidoreductase activity, acting on the CH-OH group of donors, NAD or NADP as acceptor"/>
    <property type="evidence" value="ECO:0007669"/>
    <property type="project" value="TreeGrafter"/>
</dbReference>
<evidence type="ECO:0000313" key="2">
    <source>
        <dbReference type="EMBL" id="PTQ59334.1"/>
    </source>
</evidence>
<keyword evidence="3" id="KW-1185">Reference proteome</keyword>
<dbReference type="EMBL" id="QAOG01000005">
    <property type="protein sequence ID" value="PTQ59334.1"/>
    <property type="molecule type" value="Genomic_DNA"/>
</dbReference>
<dbReference type="SUPFAM" id="SSF51735">
    <property type="entry name" value="NAD(P)-binding Rossmann-fold domains"/>
    <property type="match status" value="1"/>
</dbReference>
<evidence type="ECO:0000256" key="1">
    <source>
        <dbReference type="ARBA" id="ARBA00006484"/>
    </source>
</evidence>
<dbReference type="Gene3D" id="3.40.50.720">
    <property type="entry name" value="NAD(P)-binding Rossmann-like Domain"/>
    <property type="match status" value="1"/>
</dbReference>
<comment type="caution">
    <text evidence="2">The sequence shown here is derived from an EMBL/GenBank/DDBJ whole genome shotgun (WGS) entry which is preliminary data.</text>
</comment>
<reference evidence="2 3" key="1">
    <citation type="submission" date="2018-04" db="EMBL/GenBank/DDBJ databases">
        <title>Genomic Encyclopedia of Type Strains, Phase III (KMG-III): the genomes of soil and plant-associated and newly described type strains.</title>
        <authorList>
            <person name="Whitman W."/>
        </authorList>
    </citation>
    <scope>NUCLEOTIDE SEQUENCE [LARGE SCALE GENOMIC DNA]</scope>
    <source>
        <strain evidence="2 3">MA101b</strain>
    </source>
</reference>
<sequence length="236" mass="24844">MSDAPKVAIVTGASQGLGEGIADAYRARGWRVVGVSRSIAASQSDDWITVAGDVADPETARRVVMAARDRFGRVDTLVNNAGVFIGERFTDYTAEQYRQITQTNLDGFFHMTQAALPLMVEQGSGHILQIVTTLAEHANVEFPSVLASLTKGGLAAATRSLAIEYASRGVRANAVSPGITETPMHPPETRAGLGAFHPLGRMGTVADVVGAVLYLEDASFVTGEILHVDGGQVAGH</sequence>
<dbReference type="PRINTS" id="PR00080">
    <property type="entry name" value="SDRFAMILY"/>
</dbReference>
<dbReference type="PANTHER" id="PTHR42760">
    <property type="entry name" value="SHORT-CHAIN DEHYDROGENASES/REDUCTASES FAMILY MEMBER"/>
    <property type="match status" value="1"/>
</dbReference>
<protein>
    <submittedName>
        <fullName evidence="2">NAD(P)-dependent dehydrogenase (Short-subunit alcohol dehydrogenase family)</fullName>
    </submittedName>
</protein>
<evidence type="ECO:0000313" key="3">
    <source>
        <dbReference type="Proteomes" id="UP000244189"/>
    </source>
</evidence>
<name>A0A2T5GJ45_9SPHN</name>
<dbReference type="PRINTS" id="PR00081">
    <property type="entry name" value="GDHRDH"/>
</dbReference>
<accession>A0A2T5GJ45</accession>
<dbReference type="PANTHER" id="PTHR42760:SF135">
    <property type="entry name" value="BLL7886 PROTEIN"/>
    <property type="match status" value="1"/>
</dbReference>
<proteinExistence type="inferred from homology"/>
<dbReference type="AlphaFoldDB" id="A0A2T5GJ45"/>
<dbReference type="InterPro" id="IPR002347">
    <property type="entry name" value="SDR_fam"/>
</dbReference>
<dbReference type="Pfam" id="PF13561">
    <property type="entry name" value="adh_short_C2"/>
    <property type="match status" value="1"/>
</dbReference>
<gene>
    <name evidence="2" type="ORF">C8J26_3076</name>
</gene>
<dbReference type="GO" id="GO:0030497">
    <property type="term" value="P:fatty acid elongation"/>
    <property type="evidence" value="ECO:0007669"/>
    <property type="project" value="TreeGrafter"/>
</dbReference>
<organism evidence="2 3">
    <name type="scientific">Sphingomonas aurantiaca</name>
    <dbReference type="NCBI Taxonomy" id="185949"/>
    <lineage>
        <taxon>Bacteria</taxon>
        <taxon>Pseudomonadati</taxon>
        <taxon>Pseudomonadota</taxon>
        <taxon>Alphaproteobacteria</taxon>
        <taxon>Sphingomonadales</taxon>
        <taxon>Sphingomonadaceae</taxon>
        <taxon>Sphingomonas</taxon>
    </lineage>
</organism>